<dbReference type="Proteomes" id="UP000183670">
    <property type="component" value="Unassembled WGS sequence"/>
</dbReference>
<dbReference type="GO" id="GO:0016989">
    <property type="term" value="F:sigma factor antagonist activity"/>
    <property type="evidence" value="ECO:0007669"/>
    <property type="project" value="TreeGrafter"/>
</dbReference>
<dbReference type="GeneID" id="29453002"/>
<feature type="domain" description="Protein FecR C-terminal" evidence="3">
    <location>
        <begin position="259"/>
        <end position="327"/>
    </location>
</feature>
<dbReference type="AlphaFoldDB" id="A0A1G6GAZ9"/>
<proteinExistence type="predicted"/>
<keyword evidence="1" id="KW-0472">Membrane</keyword>
<feature type="transmembrane region" description="Helical" evidence="1">
    <location>
        <begin position="87"/>
        <end position="105"/>
    </location>
</feature>
<evidence type="ECO:0000313" key="6">
    <source>
        <dbReference type="EMBL" id="RGS86281.1"/>
    </source>
</evidence>
<sequence length="331" mass="38163">MHIVNKAKDLLKKFQSGNLSLSDFKELVSTVNDSSDQELEDVLFEEWNKFDTYPSLSQEKIDSLYSHLHKKMKISPFYKITRHWGQIAASILFLFASGLTILYYIQHQELQTLAEQDVIVRSGDSGTSQVTLPDGTLVRLNANSSLTYQQNFGQDNRKVKLSGEGYFEVKKNTEKKFIVNTGYIDVTVLGTKFNLYAYEDKDIIEMALVEGHVNVSTSQPPYQTICVKPNEKVTYNKYDNKLNIEKTTTKIETAWLNKELVFREEKLENVFQCLSRKFRVKFSIDSSISVDDVYTGAFDDEKIEDILEVLKIHYGFNYTVKDGKINIRMNK</sequence>
<keyword evidence="1" id="KW-1133">Transmembrane helix</keyword>
<gene>
    <name evidence="6" type="ORF">DWX70_04465</name>
    <name evidence="4" type="ORF">F3F51_07750</name>
    <name evidence="5" type="ORF">PO240_09285</name>
    <name evidence="7" type="ORF">SAMN05192581_103915</name>
</gene>
<dbReference type="Pfam" id="PF04773">
    <property type="entry name" value="FecR"/>
    <property type="match status" value="1"/>
</dbReference>
<reference evidence="6 9" key="2">
    <citation type="submission" date="2018-08" db="EMBL/GenBank/DDBJ databases">
        <title>A genome reference for cultivated species of the human gut microbiota.</title>
        <authorList>
            <person name="Zou Y."/>
            <person name="Xue W."/>
            <person name="Luo G."/>
        </authorList>
    </citation>
    <scope>NUCLEOTIDE SEQUENCE [LARGE SCALE GENOMIC DNA]</scope>
    <source>
        <strain evidence="6 9">AF20-9LB</strain>
    </source>
</reference>
<dbReference type="InterPro" id="IPR006860">
    <property type="entry name" value="FecR"/>
</dbReference>
<dbReference type="PANTHER" id="PTHR30273:SF2">
    <property type="entry name" value="PROTEIN FECR"/>
    <property type="match status" value="1"/>
</dbReference>
<dbReference type="PANTHER" id="PTHR30273">
    <property type="entry name" value="PERIPLASMIC SIGNAL SENSOR AND SIGMA FACTOR ACTIVATOR FECR-RELATED"/>
    <property type="match status" value="1"/>
</dbReference>
<evidence type="ECO:0000259" key="2">
    <source>
        <dbReference type="Pfam" id="PF04773"/>
    </source>
</evidence>
<dbReference type="EMBL" id="VWLX01000005">
    <property type="protein sequence ID" value="KAA3806383.1"/>
    <property type="molecule type" value="Genomic_DNA"/>
</dbReference>
<evidence type="ECO:0000313" key="9">
    <source>
        <dbReference type="Proteomes" id="UP000266492"/>
    </source>
</evidence>
<keyword evidence="1" id="KW-0812">Transmembrane</keyword>
<reference evidence="7 8" key="1">
    <citation type="submission" date="2016-10" db="EMBL/GenBank/DDBJ databases">
        <authorList>
            <person name="de Groot N.N."/>
        </authorList>
    </citation>
    <scope>NUCLEOTIDE SEQUENCE [LARGE SCALE GENOMIC DNA]</scope>
    <source>
        <strain evidence="7 8">NLAE-zl-C500</strain>
    </source>
</reference>
<dbReference type="EMBL" id="QRVZ01000003">
    <property type="protein sequence ID" value="RGS86281.1"/>
    <property type="molecule type" value="Genomic_DNA"/>
</dbReference>
<dbReference type="KEGG" id="boa:Bovatus_02284"/>
<dbReference type="Pfam" id="PF16344">
    <property type="entry name" value="FecR_C"/>
    <property type="match status" value="1"/>
</dbReference>
<protein>
    <submittedName>
        <fullName evidence="7">FecR family protein</fullName>
    </submittedName>
</protein>
<evidence type="ECO:0000259" key="3">
    <source>
        <dbReference type="Pfam" id="PF16344"/>
    </source>
</evidence>
<evidence type="ECO:0000313" key="5">
    <source>
        <dbReference type="EMBL" id="MDC2408061.1"/>
    </source>
</evidence>
<organism evidence="7 8">
    <name type="scientific">Bacteroides ovatus</name>
    <dbReference type="NCBI Taxonomy" id="28116"/>
    <lineage>
        <taxon>Bacteria</taxon>
        <taxon>Pseudomonadati</taxon>
        <taxon>Bacteroidota</taxon>
        <taxon>Bacteroidia</taxon>
        <taxon>Bacteroidales</taxon>
        <taxon>Bacteroidaceae</taxon>
        <taxon>Bacteroides</taxon>
    </lineage>
</organism>
<evidence type="ECO:0000313" key="7">
    <source>
        <dbReference type="EMBL" id="SDB78356.1"/>
    </source>
</evidence>
<evidence type="ECO:0000256" key="1">
    <source>
        <dbReference type="SAM" id="Phobius"/>
    </source>
</evidence>
<dbReference type="Gene3D" id="2.60.120.1440">
    <property type="match status" value="1"/>
</dbReference>
<reference evidence="4 10" key="3">
    <citation type="journal article" date="2019" name="Nat. Med.">
        <title>A library of human gut bacterial isolates paired with longitudinal multiomics data enables mechanistic microbiome research.</title>
        <authorList>
            <person name="Poyet M."/>
            <person name="Groussin M."/>
            <person name="Gibbons S.M."/>
            <person name="Avila-Pacheco J."/>
            <person name="Jiang X."/>
            <person name="Kearney S.M."/>
            <person name="Perrotta A.R."/>
            <person name="Berdy B."/>
            <person name="Zhao S."/>
            <person name="Lieberman T.D."/>
            <person name="Swanson P.K."/>
            <person name="Smith M."/>
            <person name="Roesemann S."/>
            <person name="Alexander J.E."/>
            <person name="Rich S.A."/>
            <person name="Livny J."/>
            <person name="Vlamakis H."/>
            <person name="Clish C."/>
            <person name="Bullock K."/>
            <person name="Deik A."/>
            <person name="Scott J."/>
            <person name="Pierce K.A."/>
            <person name="Xavier R.J."/>
            <person name="Alm E.J."/>
        </authorList>
    </citation>
    <scope>NUCLEOTIDE SEQUENCE [LARGE SCALE GENOMIC DNA]</scope>
    <source>
        <strain evidence="4 10">BIOML-A183</strain>
    </source>
</reference>
<dbReference type="FunFam" id="2.60.120.1440:FF:000001">
    <property type="entry name" value="Putative anti-sigma factor"/>
    <property type="match status" value="1"/>
</dbReference>
<dbReference type="InterPro" id="IPR032508">
    <property type="entry name" value="FecR_C"/>
</dbReference>
<dbReference type="Proteomes" id="UP001214017">
    <property type="component" value="Unassembled WGS sequence"/>
</dbReference>
<reference evidence="5" key="4">
    <citation type="submission" date="2022-10" db="EMBL/GenBank/DDBJ databases">
        <title>Human gut microbiome strain richness.</title>
        <authorList>
            <person name="Chen-Liaw A."/>
        </authorList>
    </citation>
    <scope>NUCLEOTIDE SEQUENCE</scope>
    <source>
        <strain evidence="5">F7_m1001271B151109d0_201107</strain>
    </source>
</reference>
<accession>A0A1G6GAZ9</accession>
<dbReference type="RefSeq" id="WP_004299235.1">
    <property type="nucleotide sequence ID" value="NZ_BAABYJ010000001.1"/>
</dbReference>
<dbReference type="PIRSF" id="PIRSF018266">
    <property type="entry name" value="FecR"/>
    <property type="match status" value="1"/>
</dbReference>
<evidence type="ECO:0000313" key="4">
    <source>
        <dbReference type="EMBL" id="KAA3806383.1"/>
    </source>
</evidence>
<dbReference type="InterPro" id="IPR012373">
    <property type="entry name" value="Ferrdict_sens_TM"/>
</dbReference>
<dbReference type="Gene3D" id="3.55.50.30">
    <property type="match status" value="1"/>
</dbReference>
<evidence type="ECO:0000313" key="8">
    <source>
        <dbReference type="Proteomes" id="UP000183670"/>
    </source>
</evidence>
<dbReference type="EMBL" id="JAQNWR010000005">
    <property type="protein sequence ID" value="MDC2408061.1"/>
    <property type="molecule type" value="Genomic_DNA"/>
</dbReference>
<name>A0A1G6GAZ9_BACOV</name>
<feature type="domain" description="FecR protein" evidence="2">
    <location>
        <begin position="120"/>
        <end position="213"/>
    </location>
</feature>
<dbReference type="Proteomes" id="UP000266492">
    <property type="component" value="Unassembled WGS sequence"/>
</dbReference>
<dbReference type="Proteomes" id="UP000460135">
    <property type="component" value="Unassembled WGS sequence"/>
</dbReference>
<dbReference type="EMBL" id="FMYE01000039">
    <property type="protein sequence ID" value="SDB78356.1"/>
    <property type="molecule type" value="Genomic_DNA"/>
</dbReference>
<evidence type="ECO:0000313" key="10">
    <source>
        <dbReference type="Proteomes" id="UP000460135"/>
    </source>
</evidence>